<gene>
    <name evidence="2" type="ORF">JKILLFL_G2842</name>
</gene>
<evidence type="ECO:0000313" key="3">
    <source>
        <dbReference type="Proteomes" id="UP000836404"/>
    </source>
</evidence>
<reference evidence="2 3" key="1">
    <citation type="submission" date="2020-10" db="EMBL/GenBank/DDBJ databases">
        <authorList>
            <person name="Sedaghatjoo S."/>
        </authorList>
    </citation>
    <scope>NUCLEOTIDE SEQUENCE [LARGE SCALE GENOMIC DNA]</scope>
    <source>
        <strain evidence="2 3">LLFL</strain>
    </source>
</reference>
<evidence type="ECO:0000256" key="1">
    <source>
        <dbReference type="SAM" id="MobiDB-lite"/>
    </source>
</evidence>
<accession>A0A9N8MCK3</accession>
<evidence type="ECO:0000313" key="2">
    <source>
        <dbReference type="EMBL" id="CAD6961338.1"/>
    </source>
</evidence>
<organism evidence="2 3">
    <name type="scientific">Tilletia laevis</name>
    <dbReference type="NCBI Taxonomy" id="157183"/>
    <lineage>
        <taxon>Eukaryota</taxon>
        <taxon>Fungi</taxon>
        <taxon>Dikarya</taxon>
        <taxon>Basidiomycota</taxon>
        <taxon>Ustilaginomycotina</taxon>
        <taxon>Exobasidiomycetes</taxon>
        <taxon>Tilletiales</taxon>
        <taxon>Tilletiaceae</taxon>
        <taxon>Tilletia</taxon>
    </lineage>
</organism>
<protein>
    <submittedName>
        <fullName evidence="2">Uncharacterized protein</fullName>
    </submittedName>
</protein>
<feature type="region of interest" description="Disordered" evidence="1">
    <location>
        <begin position="1"/>
        <end position="85"/>
    </location>
</feature>
<dbReference type="Proteomes" id="UP000836404">
    <property type="component" value="Unassembled WGS sequence"/>
</dbReference>
<sequence>MKEPSSETPQGRAVATRADDIASSPPSPPSTDEAKRTSSTYRGHRSIAVEPGRKVAVSSAVIPSSTSGNKAEAEEEPVSAEREMSLSPVVMQAGLGGTGGGWSVMQNLRLARLTVDILNAHSQSAQVDADMTTSGPERTEDQLEEIRTNVDKVTLRTDSSGSGLLPIDAAVDGGGSCGASSTVGLPRGGR</sequence>
<name>A0A9N8MCK3_9BASI</name>
<dbReference type="EMBL" id="CAJHJF010007114">
    <property type="protein sequence ID" value="CAD6961338.1"/>
    <property type="molecule type" value="Genomic_DNA"/>
</dbReference>
<dbReference type="AlphaFoldDB" id="A0A9N8MCK3"/>
<comment type="caution">
    <text evidence="2">The sequence shown here is derived from an EMBL/GenBank/DDBJ whole genome shotgun (WGS) entry which is preliminary data.</text>
</comment>
<proteinExistence type="predicted"/>
<keyword evidence="3" id="KW-1185">Reference proteome</keyword>
<feature type="region of interest" description="Disordered" evidence="1">
    <location>
        <begin position="157"/>
        <end position="190"/>
    </location>
</feature>